<comment type="caution">
    <text evidence="1">The sequence shown here is derived from an EMBL/GenBank/DDBJ whole genome shotgun (WGS) entry which is preliminary data.</text>
</comment>
<dbReference type="AlphaFoldDB" id="J9GR28"/>
<organism evidence="1">
    <name type="scientific">gut metagenome</name>
    <dbReference type="NCBI Taxonomy" id="749906"/>
    <lineage>
        <taxon>unclassified sequences</taxon>
        <taxon>metagenomes</taxon>
        <taxon>organismal metagenomes</taxon>
    </lineage>
</organism>
<evidence type="ECO:0000313" key="1">
    <source>
        <dbReference type="EMBL" id="EJX10857.1"/>
    </source>
</evidence>
<feature type="non-terminal residue" evidence="1">
    <location>
        <position position="1"/>
    </location>
</feature>
<protein>
    <submittedName>
        <fullName evidence="1">Uncharacterized protein</fullName>
    </submittedName>
</protein>
<sequence>GTWNLIHNWQTMHFSKKSQGQEKIENKILT</sequence>
<reference evidence="1" key="1">
    <citation type="journal article" date="2012" name="PLoS ONE">
        <title>Gene sets for utilization of primary and secondary nutrition supplies in the distal gut of endangered iberian lynx.</title>
        <authorList>
            <person name="Alcaide M."/>
            <person name="Messina E."/>
            <person name="Richter M."/>
            <person name="Bargiela R."/>
            <person name="Peplies J."/>
            <person name="Huws S.A."/>
            <person name="Newbold C.J."/>
            <person name="Golyshin P.N."/>
            <person name="Simon M.A."/>
            <person name="Lopez G."/>
            <person name="Yakimov M.M."/>
            <person name="Ferrer M."/>
        </authorList>
    </citation>
    <scope>NUCLEOTIDE SEQUENCE</scope>
</reference>
<accession>J9GR28</accession>
<dbReference type="EMBL" id="AMCI01000032">
    <property type="protein sequence ID" value="EJX10857.1"/>
    <property type="molecule type" value="Genomic_DNA"/>
</dbReference>
<gene>
    <name evidence="1" type="ORF">EVA_00443</name>
</gene>
<name>J9GR28_9ZZZZ</name>
<proteinExistence type="predicted"/>